<dbReference type="RefSeq" id="WP_344231156.1">
    <property type="nucleotide sequence ID" value="NZ_BAAALH010000003.1"/>
</dbReference>
<protein>
    <recommendedName>
        <fullName evidence="3">Abi-like protein</fullName>
    </recommendedName>
</protein>
<dbReference type="Proteomes" id="UP001595965">
    <property type="component" value="Unassembled WGS sequence"/>
</dbReference>
<evidence type="ECO:0008006" key="3">
    <source>
        <dbReference type="Google" id="ProtNLM"/>
    </source>
</evidence>
<evidence type="ECO:0000313" key="2">
    <source>
        <dbReference type="Proteomes" id="UP001595965"/>
    </source>
</evidence>
<organism evidence="1 2">
    <name type="scientific">Citricoccus alkalitolerans</name>
    <dbReference type="NCBI Taxonomy" id="246603"/>
    <lineage>
        <taxon>Bacteria</taxon>
        <taxon>Bacillati</taxon>
        <taxon>Actinomycetota</taxon>
        <taxon>Actinomycetes</taxon>
        <taxon>Micrococcales</taxon>
        <taxon>Micrococcaceae</taxon>
        <taxon>Citricoccus</taxon>
    </lineage>
</organism>
<sequence length="262" mass="29515">MPSLQSSPSHRYRTAPNENTALSRLISPERLSTYSHEASTAGCNALDLYLWDQDLAAAALADIAILEVALRNSMNEQLVAFAGRQDWYAVDIGLDDRSLNSIRRAWGDIPGAMRTPGRVVAQLMLGFWRDLLETGGKIDGKTPRQRNADYETLWRNGMKNAFPGGRSLARSRSEQFSRTWMLNVVQMVHALRNRVSHHEPLINGVKMPGQQGLRISIAEAHQACLFLARSLDRDLGRWFERNSRMAPVIHLRPPVLSPEFMI</sequence>
<name>A0ABV8Y1L5_9MICC</name>
<evidence type="ECO:0000313" key="1">
    <source>
        <dbReference type="EMBL" id="MFC4430961.1"/>
    </source>
</evidence>
<accession>A0ABV8Y1L5</accession>
<keyword evidence="2" id="KW-1185">Reference proteome</keyword>
<proteinExistence type="predicted"/>
<comment type="caution">
    <text evidence="1">The sequence shown here is derived from an EMBL/GenBank/DDBJ whole genome shotgun (WGS) entry which is preliminary data.</text>
</comment>
<gene>
    <name evidence="1" type="ORF">ACFO0K_14920</name>
</gene>
<reference evidence="2" key="1">
    <citation type="journal article" date="2019" name="Int. J. Syst. Evol. Microbiol.">
        <title>The Global Catalogue of Microorganisms (GCM) 10K type strain sequencing project: providing services to taxonomists for standard genome sequencing and annotation.</title>
        <authorList>
            <consortium name="The Broad Institute Genomics Platform"/>
            <consortium name="The Broad Institute Genome Sequencing Center for Infectious Disease"/>
            <person name="Wu L."/>
            <person name="Ma J."/>
        </authorList>
    </citation>
    <scope>NUCLEOTIDE SEQUENCE [LARGE SCALE GENOMIC DNA]</scope>
    <source>
        <strain evidence="2">CGMCC 1.12125</strain>
    </source>
</reference>
<dbReference type="EMBL" id="JBHSEN010000003">
    <property type="protein sequence ID" value="MFC4430961.1"/>
    <property type="molecule type" value="Genomic_DNA"/>
</dbReference>